<keyword evidence="2" id="KW-0808">Transferase</keyword>
<keyword evidence="3" id="KW-1185">Reference proteome</keyword>
<dbReference type="InterPro" id="IPR005835">
    <property type="entry name" value="NTP_transferase_dom"/>
</dbReference>
<keyword evidence="2" id="KW-0548">Nucleotidyltransferase</keyword>
<dbReference type="SUPFAM" id="SSF53448">
    <property type="entry name" value="Nucleotide-diphospho-sugar transferases"/>
    <property type="match status" value="1"/>
</dbReference>
<name>A0A518HT84_9BACT</name>
<dbReference type="InterPro" id="IPR029044">
    <property type="entry name" value="Nucleotide-diphossugar_trans"/>
</dbReference>
<dbReference type="OrthoDB" id="9801899at2"/>
<dbReference type="PANTHER" id="PTHR47183">
    <property type="entry name" value="GLUCOSE-1-PHOSPHATE CYTIDYLYLTRANSFERASE-RELATED"/>
    <property type="match status" value="1"/>
</dbReference>
<feature type="domain" description="Nucleotidyl transferase" evidence="1">
    <location>
        <begin position="3"/>
        <end position="228"/>
    </location>
</feature>
<dbReference type="AlphaFoldDB" id="A0A518HT84"/>
<evidence type="ECO:0000259" key="1">
    <source>
        <dbReference type="Pfam" id="PF00483"/>
    </source>
</evidence>
<accession>A0A518HT84</accession>
<gene>
    <name evidence="2" type="primary">rfbF</name>
    <name evidence="2" type="ORF">Enr13x_38680</name>
</gene>
<dbReference type="CDD" id="cd02524">
    <property type="entry name" value="G1P_cytidylyltransferase"/>
    <property type="match status" value="1"/>
</dbReference>
<dbReference type="GO" id="GO:0047343">
    <property type="term" value="F:glucose-1-phosphate cytidylyltransferase activity"/>
    <property type="evidence" value="ECO:0007669"/>
    <property type="project" value="UniProtKB-EC"/>
</dbReference>
<dbReference type="Proteomes" id="UP000319004">
    <property type="component" value="Chromosome"/>
</dbReference>
<dbReference type="KEGG" id="snep:Enr13x_38680"/>
<protein>
    <submittedName>
        <fullName evidence="2">Glucose-1-phosphate cytidylyltransferase</fullName>
        <ecNumber evidence="2">2.7.7.33</ecNumber>
    </submittedName>
</protein>
<sequence length="283" mass="32356">MKVVLFCGGFGMRLREYSESIPKPMVTIGYRPILWHVMKYYAHYGHKDFILCLGWKANVIKDYFLNYDECVSNDFVLSGGGKNISLLNSDIHDWNITFVDTGVSACIGERLKAVQPHLEGEKTFLANYTDGLASVDLPRLINFHDQSDSVATFVSVRPSQTFHKVSIDEAGGVQCIQEISKTDTWMNGGFFVFSNQFFDYLDEGEELVDQPFQRLIAEGKLRSMRHEGFWGCMDTYKEKQMLEDMYDRGDIPWAVWDKSTQRVQDADHPVTSNAQFAAKPLPR</sequence>
<dbReference type="RefSeq" id="WP_145388414.1">
    <property type="nucleotide sequence ID" value="NZ_CP037423.1"/>
</dbReference>
<dbReference type="Pfam" id="PF00483">
    <property type="entry name" value="NTP_transferase"/>
    <property type="match status" value="1"/>
</dbReference>
<dbReference type="PANTHER" id="PTHR47183:SF3">
    <property type="entry name" value="TRANSFERASE"/>
    <property type="match status" value="1"/>
</dbReference>
<evidence type="ECO:0000313" key="2">
    <source>
        <dbReference type="EMBL" id="QDV44007.1"/>
    </source>
</evidence>
<dbReference type="EC" id="2.7.7.33" evidence="2"/>
<proteinExistence type="predicted"/>
<dbReference type="Gene3D" id="3.90.550.10">
    <property type="entry name" value="Spore Coat Polysaccharide Biosynthesis Protein SpsA, Chain A"/>
    <property type="match status" value="1"/>
</dbReference>
<evidence type="ECO:0000313" key="3">
    <source>
        <dbReference type="Proteomes" id="UP000319004"/>
    </source>
</evidence>
<dbReference type="EMBL" id="CP037423">
    <property type="protein sequence ID" value="QDV44007.1"/>
    <property type="molecule type" value="Genomic_DNA"/>
</dbReference>
<organism evidence="2 3">
    <name type="scientific">Stieleria neptunia</name>
    <dbReference type="NCBI Taxonomy" id="2527979"/>
    <lineage>
        <taxon>Bacteria</taxon>
        <taxon>Pseudomonadati</taxon>
        <taxon>Planctomycetota</taxon>
        <taxon>Planctomycetia</taxon>
        <taxon>Pirellulales</taxon>
        <taxon>Pirellulaceae</taxon>
        <taxon>Stieleria</taxon>
    </lineage>
</organism>
<dbReference type="InterPro" id="IPR013446">
    <property type="entry name" value="G1P_cyt_trans-like"/>
</dbReference>
<reference evidence="2 3" key="1">
    <citation type="submission" date="2019-03" db="EMBL/GenBank/DDBJ databases">
        <title>Deep-cultivation of Planctomycetes and their phenomic and genomic characterization uncovers novel biology.</title>
        <authorList>
            <person name="Wiegand S."/>
            <person name="Jogler M."/>
            <person name="Boedeker C."/>
            <person name="Pinto D."/>
            <person name="Vollmers J."/>
            <person name="Rivas-Marin E."/>
            <person name="Kohn T."/>
            <person name="Peeters S.H."/>
            <person name="Heuer A."/>
            <person name="Rast P."/>
            <person name="Oberbeckmann S."/>
            <person name="Bunk B."/>
            <person name="Jeske O."/>
            <person name="Meyerdierks A."/>
            <person name="Storesund J.E."/>
            <person name="Kallscheuer N."/>
            <person name="Luecker S."/>
            <person name="Lage O.M."/>
            <person name="Pohl T."/>
            <person name="Merkel B.J."/>
            <person name="Hornburger P."/>
            <person name="Mueller R.-W."/>
            <person name="Bruemmer F."/>
            <person name="Labrenz M."/>
            <person name="Spormann A.M."/>
            <person name="Op den Camp H."/>
            <person name="Overmann J."/>
            <person name="Amann R."/>
            <person name="Jetten M.S.M."/>
            <person name="Mascher T."/>
            <person name="Medema M.H."/>
            <person name="Devos D.P."/>
            <person name="Kaster A.-K."/>
            <person name="Ovreas L."/>
            <person name="Rohde M."/>
            <person name="Galperin M.Y."/>
            <person name="Jogler C."/>
        </authorList>
    </citation>
    <scope>NUCLEOTIDE SEQUENCE [LARGE SCALE GENOMIC DNA]</scope>
    <source>
        <strain evidence="2 3">Enr13</strain>
    </source>
</reference>